<gene>
    <name evidence="5" type="primary">folE</name>
    <name evidence="7" type="ORF">PaecuDRAFT_1570</name>
</gene>
<evidence type="ECO:0000256" key="2">
    <source>
        <dbReference type="ARBA" id="ARBA00005080"/>
    </source>
</evidence>
<dbReference type="AlphaFoldDB" id="E0I7E6"/>
<dbReference type="OrthoDB" id="9801207at2"/>
<evidence type="ECO:0000313" key="8">
    <source>
        <dbReference type="Proteomes" id="UP000005387"/>
    </source>
</evidence>
<dbReference type="UniPathway" id="UPA00848">
    <property type="reaction ID" value="UER00151"/>
</dbReference>
<evidence type="ECO:0000256" key="3">
    <source>
        <dbReference type="ARBA" id="ARBA00022563"/>
    </source>
</evidence>
<keyword evidence="5" id="KW-0862">Zinc</keyword>
<comment type="similarity">
    <text evidence="5">Belongs to the GTP cyclohydrolase I family.</text>
</comment>
<feature type="binding site" evidence="5">
    <location>
        <position position="158"/>
    </location>
    <ligand>
        <name>Zn(2+)</name>
        <dbReference type="ChEBI" id="CHEBI:29105"/>
    </ligand>
</feature>
<evidence type="ECO:0000256" key="1">
    <source>
        <dbReference type="ARBA" id="ARBA00001052"/>
    </source>
</evidence>
<dbReference type="STRING" id="717606.PaecuDRAFT_1570"/>
<keyword evidence="5" id="KW-0342">GTP-binding</keyword>
<sequence>MASKEYRNIQAAENREQIEAHIRSILRLIGEDADREGLLETPARVARMYEEIFSGYVADYHEVLGVLFDENHEELVIVKDIDYFSQCEHHMVPFMGKVHIGYVPSGKVAGLSKFARLVEAVSKKLQLQERMTTEISGVIMDVLAPKGVMVVVTGQHLCMCGRGVKKSGAVTVTSATRGEFRHNYALRNEFMALIQS</sequence>
<dbReference type="HAMAP" id="MF_00223">
    <property type="entry name" value="FolE"/>
    <property type="match status" value="1"/>
</dbReference>
<evidence type="ECO:0000259" key="6">
    <source>
        <dbReference type="Pfam" id="PF01227"/>
    </source>
</evidence>
<dbReference type="FunFam" id="3.30.1130.10:FF:000001">
    <property type="entry name" value="GTP cyclohydrolase 1"/>
    <property type="match status" value="1"/>
</dbReference>
<evidence type="ECO:0000313" key="7">
    <source>
        <dbReference type="EMBL" id="EFM11962.1"/>
    </source>
</evidence>
<dbReference type="PANTHER" id="PTHR11109:SF7">
    <property type="entry name" value="GTP CYCLOHYDROLASE 1"/>
    <property type="match status" value="1"/>
</dbReference>
<dbReference type="FunFam" id="1.10.286.10:FF:000001">
    <property type="entry name" value="GTP cyclohydrolase 1"/>
    <property type="match status" value="1"/>
</dbReference>
<dbReference type="GO" id="GO:0003934">
    <property type="term" value="F:GTP cyclohydrolase I activity"/>
    <property type="evidence" value="ECO:0007669"/>
    <property type="project" value="UniProtKB-UniRule"/>
</dbReference>
<dbReference type="NCBIfam" id="NF006825">
    <property type="entry name" value="PRK09347.1-2"/>
    <property type="match status" value="1"/>
</dbReference>
<comment type="subunit">
    <text evidence="5">Homopolymer.</text>
</comment>
<keyword evidence="5" id="KW-0547">Nucleotide-binding</keyword>
<dbReference type="GO" id="GO:0005737">
    <property type="term" value="C:cytoplasm"/>
    <property type="evidence" value="ECO:0007669"/>
    <property type="project" value="TreeGrafter"/>
</dbReference>
<dbReference type="NCBIfam" id="TIGR00063">
    <property type="entry name" value="folE"/>
    <property type="match status" value="1"/>
</dbReference>
<dbReference type="RefSeq" id="WP_006037581.1">
    <property type="nucleotide sequence ID" value="NZ_AEDD01000003.1"/>
</dbReference>
<name>E0I7E6_9BACL</name>
<accession>E0I7E6</accession>
<dbReference type="InterPro" id="IPR020602">
    <property type="entry name" value="GTP_CycHdrlase_I_dom"/>
</dbReference>
<dbReference type="PROSITE" id="PS00860">
    <property type="entry name" value="GTP_CYCLOHYDROL_1_2"/>
    <property type="match status" value="1"/>
</dbReference>
<protein>
    <recommendedName>
        <fullName evidence="5">GTP cyclohydrolase 1</fullName>
        <ecNumber evidence="5">3.5.4.16</ecNumber>
    </recommendedName>
    <alternativeName>
        <fullName evidence="5">GTP cyclohydrolase I</fullName>
        <shortName evidence="5">GTP-CH-I</shortName>
    </alternativeName>
</protein>
<feature type="binding site" evidence="5">
    <location>
        <position position="87"/>
    </location>
    <ligand>
        <name>Zn(2+)</name>
        <dbReference type="ChEBI" id="CHEBI:29105"/>
    </ligand>
</feature>
<proteinExistence type="inferred from homology"/>
<dbReference type="PROSITE" id="PS00859">
    <property type="entry name" value="GTP_CYCLOHYDROL_1_1"/>
    <property type="match status" value="1"/>
</dbReference>
<dbReference type="NCBIfam" id="NF006826">
    <property type="entry name" value="PRK09347.1-3"/>
    <property type="match status" value="1"/>
</dbReference>
<dbReference type="Gene3D" id="3.30.1130.10">
    <property type="match status" value="1"/>
</dbReference>
<dbReference type="Gene3D" id="1.10.286.10">
    <property type="match status" value="1"/>
</dbReference>
<keyword evidence="8" id="KW-1185">Reference proteome</keyword>
<dbReference type="InterPro" id="IPR043133">
    <property type="entry name" value="GTP-CH-I_C/QueF"/>
</dbReference>
<evidence type="ECO:0000256" key="5">
    <source>
        <dbReference type="HAMAP-Rule" id="MF_00223"/>
    </source>
</evidence>
<dbReference type="EC" id="3.5.4.16" evidence="5"/>
<dbReference type="Pfam" id="PF01227">
    <property type="entry name" value="GTP_cyclohydroI"/>
    <property type="match status" value="1"/>
</dbReference>
<dbReference type="InterPro" id="IPR001474">
    <property type="entry name" value="GTP_CycHdrlase_I"/>
</dbReference>
<keyword evidence="3 5" id="KW-0554">One-carbon metabolism</keyword>
<dbReference type="GO" id="GO:0008270">
    <property type="term" value="F:zinc ion binding"/>
    <property type="evidence" value="ECO:0007669"/>
    <property type="project" value="UniProtKB-UniRule"/>
</dbReference>
<keyword evidence="5" id="KW-0479">Metal-binding</keyword>
<dbReference type="eggNOG" id="COG0302">
    <property type="taxonomic scope" value="Bacteria"/>
</dbReference>
<dbReference type="SUPFAM" id="SSF55620">
    <property type="entry name" value="Tetrahydrobiopterin biosynthesis enzymes-like"/>
    <property type="match status" value="1"/>
</dbReference>
<dbReference type="InterPro" id="IPR043134">
    <property type="entry name" value="GTP-CH-I_N"/>
</dbReference>
<comment type="catalytic activity">
    <reaction evidence="1 5">
        <text>GTP + H2O = 7,8-dihydroneopterin 3'-triphosphate + formate + H(+)</text>
        <dbReference type="Rhea" id="RHEA:17473"/>
        <dbReference type="ChEBI" id="CHEBI:15377"/>
        <dbReference type="ChEBI" id="CHEBI:15378"/>
        <dbReference type="ChEBI" id="CHEBI:15740"/>
        <dbReference type="ChEBI" id="CHEBI:37565"/>
        <dbReference type="ChEBI" id="CHEBI:58462"/>
        <dbReference type="EC" id="3.5.4.16"/>
    </reaction>
</comment>
<dbReference type="Proteomes" id="UP000005387">
    <property type="component" value="Unassembled WGS sequence"/>
</dbReference>
<organism evidence="7 8">
    <name type="scientific">Paenibacillus curdlanolyticus YK9</name>
    <dbReference type="NCBI Taxonomy" id="717606"/>
    <lineage>
        <taxon>Bacteria</taxon>
        <taxon>Bacillati</taxon>
        <taxon>Bacillota</taxon>
        <taxon>Bacilli</taxon>
        <taxon>Bacillales</taxon>
        <taxon>Paenibacillaceae</taxon>
        <taxon>Paenibacillus</taxon>
    </lineage>
</organism>
<dbReference type="GO" id="GO:0005525">
    <property type="term" value="F:GTP binding"/>
    <property type="evidence" value="ECO:0007669"/>
    <property type="project" value="UniProtKB-KW"/>
</dbReference>
<feature type="domain" description="GTP cyclohydrolase I" evidence="6">
    <location>
        <begin position="18"/>
        <end position="194"/>
    </location>
</feature>
<keyword evidence="4 5" id="KW-0378">Hydrolase</keyword>
<dbReference type="GO" id="GO:0006729">
    <property type="term" value="P:tetrahydrobiopterin biosynthetic process"/>
    <property type="evidence" value="ECO:0007669"/>
    <property type="project" value="TreeGrafter"/>
</dbReference>
<dbReference type="EMBL" id="AEDD01000003">
    <property type="protein sequence ID" value="EFM11962.1"/>
    <property type="molecule type" value="Genomic_DNA"/>
</dbReference>
<dbReference type="GO" id="GO:0006730">
    <property type="term" value="P:one-carbon metabolic process"/>
    <property type="evidence" value="ECO:0007669"/>
    <property type="project" value="UniProtKB-UniRule"/>
</dbReference>
<dbReference type="InterPro" id="IPR018234">
    <property type="entry name" value="GTP_CycHdrlase_I_CS"/>
</dbReference>
<reference evidence="7 8" key="1">
    <citation type="submission" date="2010-07" db="EMBL/GenBank/DDBJ databases">
        <title>The draft genome of Paenibacillus curdlanolyticus YK9.</title>
        <authorList>
            <consortium name="US DOE Joint Genome Institute (JGI-PGF)"/>
            <person name="Lucas S."/>
            <person name="Copeland A."/>
            <person name="Lapidus A."/>
            <person name="Cheng J.-F."/>
            <person name="Bruce D."/>
            <person name="Goodwin L."/>
            <person name="Pitluck S."/>
            <person name="Land M.L."/>
            <person name="Hauser L."/>
            <person name="Chang Y.-J."/>
            <person name="Jeffries C."/>
            <person name="Anderson I.J."/>
            <person name="Johnson E."/>
            <person name="Loganathan U."/>
            <person name="Mulhopadhyay B."/>
            <person name="Kyrpides N."/>
            <person name="Woyke T.J."/>
        </authorList>
    </citation>
    <scope>NUCLEOTIDE SEQUENCE [LARGE SCALE GENOMIC DNA]</scope>
    <source>
        <strain evidence="7 8">YK9</strain>
    </source>
</reference>
<evidence type="ECO:0000256" key="4">
    <source>
        <dbReference type="ARBA" id="ARBA00022801"/>
    </source>
</evidence>
<dbReference type="GO" id="GO:0046654">
    <property type="term" value="P:tetrahydrofolate biosynthetic process"/>
    <property type="evidence" value="ECO:0007669"/>
    <property type="project" value="UniProtKB-UniRule"/>
</dbReference>
<dbReference type="PANTHER" id="PTHR11109">
    <property type="entry name" value="GTP CYCLOHYDROLASE I"/>
    <property type="match status" value="1"/>
</dbReference>
<comment type="pathway">
    <text evidence="2 5">Cofactor biosynthesis; 7,8-dihydroneopterin triphosphate biosynthesis; 7,8-dihydroneopterin triphosphate from GTP: step 1/1.</text>
</comment>
<feature type="binding site" evidence="5">
    <location>
        <position position="90"/>
    </location>
    <ligand>
        <name>Zn(2+)</name>
        <dbReference type="ChEBI" id="CHEBI:29105"/>
    </ligand>
</feature>